<organism evidence="10 11">
    <name type="scientific">Parasutterella excrementihominis</name>
    <dbReference type="NCBI Taxonomy" id="487175"/>
    <lineage>
        <taxon>Bacteria</taxon>
        <taxon>Pseudomonadati</taxon>
        <taxon>Pseudomonadota</taxon>
        <taxon>Betaproteobacteria</taxon>
        <taxon>Burkholderiales</taxon>
        <taxon>Sutterellaceae</taxon>
        <taxon>Parasutterella</taxon>
    </lineage>
</organism>
<comment type="subcellular location">
    <subcellularLocation>
        <location evidence="1">Cell membrane</location>
        <topology evidence="1">Multi-pass membrane protein</topology>
    </subcellularLocation>
</comment>
<evidence type="ECO:0000256" key="5">
    <source>
        <dbReference type="ARBA" id="ARBA00022692"/>
    </source>
</evidence>
<comment type="caution">
    <text evidence="10">The sequence shown here is derived from an EMBL/GenBank/DDBJ whole genome shotgun (WGS) entry which is preliminary data.</text>
</comment>
<dbReference type="Proteomes" id="UP000462362">
    <property type="component" value="Unassembled WGS sequence"/>
</dbReference>
<dbReference type="PANTHER" id="PTHR30489">
    <property type="entry name" value="LIPOPROTEIN-RELEASING SYSTEM TRANSMEMBRANE PROTEIN LOLE"/>
    <property type="match status" value="1"/>
</dbReference>
<evidence type="ECO:0000313" key="10">
    <source>
        <dbReference type="EMBL" id="MTU42800.1"/>
    </source>
</evidence>
<dbReference type="GO" id="GO:0098797">
    <property type="term" value="C:plasma membrane protein complex"/>
    <property type="evidence" value="ECO:0007669"/>
    <property type="project" value="TreeGrafter"/>
</dbReference>
<dbReference type="GO" id="GO:0044874">
    <property type="term" value="P:lipoprotein localization to outer membrane"/>
    <property type="evidence" value="ECO:0007669"/>
    <property type="project" value="TreeGrafter"/>
</dbReference>
<evidence type="ECO:0000256" key="3">
    <source>
        <dbReference type="ARBA" id="ARBA00022448"/>
    </source>
</evidence>
<feature type="domain" description="ABC3 transporter permease C-terminal" evidence="8">
    <location>
        <begin position="271"/>
        <end position="404"/>
    </location>
</feature>
<dbReference type="GeneID" id="43348945"/>
<dbReference type="RefSeq" id="WP_039896221.1">
    <property type="nucleotide sequence ID" value="NZ_CAKVUT010000038.1"/>
</dbReference>
<reference evidence="10 11" key="1">
    <citation type="journal article" date="2019" name="Nat. Med.">
        <title>A library of human gut bacterial isolates paired with longitudinal multiomics data enables mechanistic microbiome research.</title>
        <authorList>
            <person name="Poyet M."/>
            <person name="Groussin M."/>
            <person name="Gibbons S.M."/>
            <person name="Avila-Pacheco J."/>
            <person name="Jiang X."/>
            <person name="Kearney S.M."/>
            <person name="Perrotta A.R."/>
            <person name="Berdy B."/>
            <person name="Zhao S."/>
            <person name="Lieberman T.D."/>
            <person name="Swanson P.K."/>
            <person name="Smith M."/>
            <person name="Roesemann S."/>
            <person name="Alexander J.E."/>
            <person name="Rich S.A."/>
            <person name="Livny J."/>
            <person name="Vlamakis H."/>
            <person name="Clish C."/>
            <person name="Bullock K."/>
            <person name="Deik A."/>
            <person name="Scott J."/>
            <person name="Pierce K.A."/>
            <person name="Xavier R.J."/>
            <person name="Alm E.J."/>
        </authorList>
    </citation>
    <scope>NUCLEOTIDE SEQUENCE [LARGE SCALE GENOMIC DNA]</scope>
    <source>
        <strain evidence="10 11">BIOML-A2</strain>
    </source>
</reference>
<name>A0A6I3S1H4_9BURK</name>
<keyword evidence="7" id="KW-0472">Membrane</keyword>
<dbReference type="InterPro" id="IPR003838">
    <property type="entry name" value="ABC3_permease_C"/>
</dbReference>
<dbReference type="InterPro" id="IPR025857">
    <property type="entry name" value="MacB_PCD"/>
</dbReference>
<feature type="domain" description="MacB-like periplasmic core" evidence="9">
    <location>
        <begin position="23"/>
        <end position="240"/>
    </location>
</feature>
<accession>A0A6I3S1H4</accession>
<keyword evidence="3" id="KW-0813">Transport</keyword>
<dbReference type="PANTHER" id="PTHR30489:SF0">
    <property type="entry name" value="LIPOPROTEIN-RELEASING SYSTEM TRANSMEMBRANE PROTEIN LOLE"/>
    <property type="match status" value="1"/>
</dbReference>
<evidence type="ECO:0000256" key="4">
    <source>
        <dbReference type="ARBA" id="ARBA00022475"/>
    </source>
</evidence>
<protein>
    <submittedName>
        <fullName evidence="10">Lipoprotein-releasing ABC transporter permease subunit</fullName>
    </submittedName>
</protein>
<dbReference type="NCBIfam" id="TIGR02212">
    <property type="entry name" value="lolCE"/>
    <property type="match status" value="1"/>
</dbReference>
<proteinExistence type="inferred from homology"/>
<keyword evidence="6" id="KW-1133">Transmembrane helix</keyword>
<evidence type="ECO:0000256" key="1">
    <source>
        <dbReference type="ARBA" id="ARBA00004651"/>
    </source>
</evidence>
<sequence length="411" mass="44437">MIGLRYTLSRRKGRSDGFVSFISAMSMASIALGVMALIIVLSVMNGFQKEVRDKMLSVLSHAEVLSIGAPIPDWQKTAAELKKQQPEIIGAAPFLRGQGLLTSGTNVRGVQLNGIDPETESQVSDVAKNMKIGRLSDLKPGEFKIILGTDLARMLGVIPGEKVNVMVPQGQFTPAGTMPRMRQFTVAGVFNSGHYEFDSAMSFINLTDAEKLMRTQTPGGIRLKLSNMQDAPRVAAELNNQMPPGLLATDWSRQNRTWFAAVQVEKRMMGIILFLIVLVGAFGLVSSLVMTVNSKRSDIAILRTQGATRGSIMRIFMVQGAFIGTAGVLIGVGVGLLIACNVGSIVGAIEQLFGVQFLPKEIYFISAMPSDPRASDVIPIAVFSFLLALAATVYPSWRAANIQPAEALRYE</sequence>
<evidence type="ECO:0000259" key="9">
    <source>
        <dbReference type="Pfam" id="PF12704"/>
    </source>
</evidence>
<evidence type="ECO:0000313" key="11">
    <source>
        <dbReference type="Proteomes" id="UP000462362"/>
    </source>
</evidence>
<dbReference type="InterPro" id="IPR011925">
    <property type="entry name" value="LolCE_TM"/>
</dbReference>
<gene>
    <name evidence="10" type="ORF">GMD42_04000</name>
</gene>
<keyword evidence="5" id="KW-0812">Transmembrane</keyword>
<dbReference type="GO" id="GO:0042953">
    <property type="term" value="P:lipoprotein transport"/>
    <property type="evidence" value="ECO:0007669"/>
    <property type="project" value="InterPro"/>
</dbReference>
<keyword evidence="4" id="KW-1003">Cell membrane</keyword>
<dbReference type="AlphaFoldDB" id="A0A6I3S1H4"/>
<dbReference type="Pfam" id="PF02687">
    <property type="entry name" value="FtsX"/>
    <property type="match status" value="1"/>
</dbReference>
<keyword evidence="10" id="KW-0449">Lipoprotein</keyword>
<comment type="similarity">
    <text evidence="2">Belongs to the ABC-4 integral membrane protein family. LolC/E subfamily.</text>
</comment>
<evidence type="ECO:0000259" key="8">
    <source>
        <dbReference type="Pfam" id="PF02687"/>
    </source>
</evidence>
<dbReference type="Pfam" id="PF12704">
    <property type="entry name" value="MacB_PCD"/>
    <property type="match status" value="1"/>
</dbReference>
<dbReference type="EMBL" id="WNCL01000008">
    <property type="protein sequence ID" value="MTU42800.1"/>
    <property type="molecule type" value="Genomic_DNA"/>
</dbReference>
<evidence type="ECO:0000256" key="7">
    <source>
        <dbReference type="ARBA" id="ARBA00023136"/>
    </source>
</evidence>
<dbReference type="InterPro" id="IPR051447">
    <property type="entry name" value="Lipoprotein-release_system"/>
</dbReference>
<evidence type="ECO:0000256" key="6">
    <source>
        <dbReference type="ARBA" id="ARBA00022989"/>
    </source>
</evidence>
<evidence type="ECO:0000256" key="2">
    <source>
        <dbReference type="ARBA" id="ARBA00005236"/>
    </source>
</evidence>